<dbReference type="AlphaFoldDB" id="A0A318TP93"/>
<dbReference type="Proteomes" id="UP000248148">
    <property type="component" value="Unassembled WGS sequence"/>
</dbReference>
<dbReference type="EMBL" id="QJTI01000022">
    <property type="protein sequence ID" value="PYF01409.1"/>
    <property type="molecule type" value="Genomic_DNA"/>
</dbReference>
<feature type="region of interest" description="Disordered" evidence="1">
    <location>
        <begin position="49"/>
        <end position="102"/>
    </location>
</feature>
<proteinExistence type="predicted"/>
<accession>A0A318TP93</accession>
<keyword evidence="3" id="KW-1185">Reference proteome</keyword>
<name>A0A318TP93_9BRAD</name>
<dbReference type="RefSeq" id="WP_245407746.1">
    <property type="nucleotide sequence ID" value="NZ_QJTI01000022.1"/>
</dbReference>
<evidence type="ECO:0000313" key="2">
    <source>
        <dbReference type="EMBL" id="PYF01409.1"/>
    </source>
</evidence>
<feature type="region of interest" description="Disordered" evidence="1">
    <location>
        <begin position="1"/>
        <end position="33"/>
    </location>
</feature>
<organism evidence="2 3">
    <name type="scientific">Rhodopseudomonas faecalis</name>
    <dbReference type="NCBI Taxonomy" id="99655"/>
    <lineage>
        <taxon>Bacteria</taxon>
        <taxon>Pseudomonadati</taxon>
        <taxon>Pseudomonadota</taxon>
        <taxon>Alphaproteobacteria</taxon>
        <taxon>Hyphomicrobiales</taxon>
        <taxon>Nitrobacteraceae</taxon>
        <taxon>Rhodopseudomonas</taxon>
    </lineage>
</organism>
<sequence length="102" mass="11205">MTDDSSARDQLRAATDSPDLQGKSTKEQRDAEAQAVRDNMARLRALRLAREAAEPQRATVKKVTRTTKPGSGSKTKSVSKPEKKAQSFSDWMASQQSGGRRI</sequence>
<gene>
    <name evidence="2" type="ORF">BJ122_12255</name>
</gene>
<evidence type="ECO:0000256" key="1">
    <source>
        <dbReference type="SAM" id="MobiDB-lite"/>
    </source>
</evidence>
<comment type="caution">
    <text evidence="2">The sequence shown here is derived from an EMBL/GenBank/DDBJ whole genome shotgun (WGS) entry which is preliminary data.</text>
</comment>
<feature type="compositionally biased region" description="Polar residues" evidence="1">
    <location>
        <begin position="86"/>
        <end position="102"/>
    </location>
</feature>
<feature type="compositionally biased region" description="Basic and acidic residues" evidence="1">
    <location>
        <begin position="1"/>
        <end position="11"/>
    </location>
</feature>
<evidence type="ECO:0000313" key="3">
    <source>
        <dbReference type="Proteomes" id="UP000248148"/>
    </source>
</evidence>
<protein>
    <submittedName>
        <fullName evidence="2">Uncharacterized protein</fullName>
    </submittedName>
</protein>
<feature type="compositionally biased region" description="Polar residues" evidence="1">
    <location>
        <begin position="69"/>
        <end position="78"/>
    </location>
</feature>
<reference evidence="2 3" key="1">
    <citation type="submission" date="2018-06" db="EMBL/GenBank/DDBJ databases">
        <title>Genomic Encyclopedia of Archaeal and Bacterial Type Strains, Phase II (KMG-II): from individual species to whole genera.</title>
        <authorList>
            <person name="Goeker M."/>
        </authorList>
    </citation>
    <scope>NUCLEOTIDE SEQUENCE [LARGE SCALE GENOMIC DNA]</scope>
    <source>
        <strain evidence="2 3">JCM 11668</strain>
    </source>
</reference>